<dbReference type="InterPro" id="IPR011050">
    <property type="entry name" value="Pectin_lyase_fold/virulence"/>
</dbReference>
<evidence type="ECO:0000313" key="3">
    <source>
        <dbReference type="EMBL" id="KAA6390278.1"/>
    </source>
</evidence>
<protein>
    <submittedName>
        <fullName evidence="3">Uncharacterized protein</fullName>
    </submittedName>
</protein>
<dbReference type="InterPro" id="IPR012334">
    <property type="entry name" value="Pectin_lyas_fold"/>
</dbReference>
<dbReference type="SUPFAM" id="SSF51126">
    <property type="entry name" value="Pectin lyase-like"/>
    <property type="match status" value="1"/>
</dbReference>
<dbReference type="PANTHER" id="PTHR19862:SF14">
    <property type="entry name" value="WD REPEAT-CONTAINING PROTEIN 48"/>
    <property type="match status" value="1"/>
</dbReference>
<dbReference type="PANTHER" id="PTHR19862">
    <property type="entry name" value="WD REPEAT-CONTAINING PROTEIN 48"/>
    <property type="match status" value="1"/>
</dbReference>
<organism evidence="3 4">
    <name type="scientific">Streblomastix strix</name>
    <dbReference type="NCBI Taxonomy" id="222440"/>
    <lineage>
        <taxon>Eukaryota</taxon>
        <taxon>Metamonada</taxon>
        <taxon>Preaxostyla</taxon>
        <taxon>Oxymonadida</taxon>
        <taxon>Streblomastigidae</taxon>
        <taxon>Streblomastix</taxon>
    </lineage>
</organism>
<dbReference type="Gene3D" id="2.160.20.10">
    <property type="entry name" value="Single-stranded right-handed beta-helix, Pectin lyase-like"/>
    <property type="match status" value="1"/>
</dbReference>
<name>A0A5J4W5W2_9EUKA</name>
<dbReference type="EMBL" id="SNRW01003275">
    <property type="protein sequence ID" value="KAA6390278.1"/>
    <property type="molecule type" value="Genomic_DNA"/>
</dbReference>
<feature type="region of interest" description="Disordered" evidence="1">
    <location>
        <begin position="1020"/>
        <end position="1058"/>
    </location>
</feature>
<evidence type="ECO:0000313" key="4">
    <source>
        <dbReference type="Proteomes" id="UP000324800"/>
    </source>
</evidence>
<keyword evidence="2" id="KW-1133">Transmembrane helix</keyword>
<proteinExistence type="predicted"/>
<dbReference type="GO" id="GO:0043130">
    <property type="term" value="F:ubiquitin binding"/>
    <property type="evidence" value="ECO:0007669"/>
    <property type="project" value="TreeGrafter"/>
</dbReference>
<dbReference type="Proteomes" id="UP000324800">
    <property type="component" value="Unassembled WGS sequence"/>
</dbReference>
<comment type="caution">
    <text evidence="3">The sequence shown here is derived from an EMBL/GenBank/DDBJ whole genome shotgun (WGS) entry which is preliminary data.</text>
</comment>
<gene>
    <name evidence="3" type="ORF">EZS28_014196</name>
</gene>
<dbReference type="InterPro" id="IPR051246">
    <property type="entry name" value="WDR48"/>
</dbReference>
<reference evidence="3 4" key="1">
    <citation type="submission" date="2019-03" db="EMBL/GenBank/DDBJ databases">
        <title>Single cell metagenomics reveals metabolic interactions within the superorganism composed of flagellate Streblomastix strix and complex community of Bacteroidetes bacteria on its surface.</title>
        <authorList>
            <person name="Treitli S.C."/>
            <person name="Kolisko M."/>
            <person name="Husnik F."/>
            <person name="Keeling P."/>
            <person name="Hampl V."/>
        </authorList>
    </citation>
    <scope>NUCLEOTIDE SEQUENCE [LARGE SCALE GENOMIC DNA]</scope>
    <source>
        <strain evidence="3">ST1C</strain>
    </source>
</reference>
<keyword evidence="2" id="KW-0812">Transmembrane</keyword>
<feature type="transmembrane region" description="Helical" evidence="2">
    <location>
        <begin position="984"/>
        <end position="1011"/>
    </location>
</feature>
<evidence type="ECO:0000256" key="2">
    <source>
        <dbReference type="SAM" id="Phobius"/>
    </source>
</evidence>
<keyword evidence="2" id="KW-0472">Membrane</keyword>
<dbReference type="GO" id="GO:0000724">
    <property type="term" value="P:double-strand break repair via homologous recombination"/>
    <property type="evidence" value="ECO:0007669"/>
    <property type="project" value="TreeGrafter"/>
</dbReference>
<evidence type="ECO:0000256" key="1">
    <source>
        <dbReference type="SAM" id="MobiDB-lite"/>
    </source>
</evidence>
<accession>A0A5J4W5W2</accession>
<dbReference type="AlphaFoldDB" id="A0A5J4W5W2"/>
<sequence>MLVELSSGRKHIKQNGIIVHLTDNDIQSNTIVRQEDSYDGIVDFPEFQPFITLPINTSEVNFLQNPSQHKQSRALLTNTLFLNRDPILFRFILNNLRDAQQTVLDQGHQQAASTQGSGGVIACTQAQLQVEMQIIFNRFQSFIREYNHRITFCNLPILILQQFWKALSNDFYAVSGDSYYVGTTGDDSNSCSQTDQCLTLEQGILRESANSATDYTVFIMDKTTLSSRFSIYLSFEQPRTFTNNPQSGSILSEIQVNIKGLFAISEKTVFLNINFTMLDVVQNEYGGVIYIQFYQSYNTLDITSCTFIGCNASGSGGALYLVISNSAQTILSNLTFNHCEAQYNGGAIFANLLSGGKLTIAGSCSITECKTYQNYGSGGGIYASIRDEDSQLILEDSITFEKCFSNNGGGMYLGVYSYGQVIMNVSCIFKDCTCTYSGGGCFINASNTSFNIQLLGNMQFEGCTTGNSGGGFSLSCRYTGQITINEMQFTNCNATESGGGFSSSLDSGAQITITGKIRFDNCHSQTDSGGGQYLIANGSGCIVNITGEFEYNQCNATSGGGLYCEIYDYAIVEINNASLIDCNSEKGGGGIYCSIINQGQVQVNNIKLMNCNSQGDGGGIFSNVSSGGQLILDKSCQFYQCESYGNGGGIYINIDSTAQCSFIIKDAFIHDCKALNNTNSSLQYSRSGFGGGLFLGVNGDYSPSSKLINLHGMKIYNNLADKNGQSLYVVMTQIVEFCKYGILGEYVKGNYSDTYSDESDLEGIPMDLSTFNSSTSEQIRQQQKPLEPLWRILGILKSAQVVVNISNPNGKLIFHIEGQRMIQGYLNVKIFELRDKTQEEIDLDQKEIKYKYNMNKLKSLKRTQLKSSIILQHQPGNKQQISISSDSRIEKNLRNYDNEIIYPLEDGSSNPISIEGEIQSEQKASFEMNDGSWFNNKQKVYGVLISNDRKIFTGKDGHDIEEDENAAVQLEVTFKEEEGKGFPIGVIVGIAVGALAIVAVIIIVIIVAVFISKKKKAKKPASSYGPEMRARNLPMENKFPQNSHSLDAMNKAMESNNW</sequence>